<evidence type="ECO:0000259" key="3">
    <source>
        <dbReference type="SMART" id="SM00507"/>
    </source>
</evidence>
<dbReference type="CDD" id="cd00085">
    <property type="entry name" value="HNHc"/>
    <property type="match status" value="1"/>
</dbReference>
<accession>A0A2V3DRN2</accession>
<evidence type="ECO:0000256" key="2">
    <source>
        <dbReference type="SAM" id="MobiDB-lite"/>
    </source>
</evidence>
<evidence type="ECO:0000313" key="4">
    <source>
        <dbReference type="EMBL" id="PXA65847.1"/>
    </source>
</evidence>
<dbReference type="GO" id="GO:0003676">
    <property type="term" value="F:nucleic acid binding"/>
    <property type="evidence" value="ECO:0007669"/>
    <property type="project" value="InterPro"/>
</dbReference>
<dbReference type="RefSeq" id="WP_110105713.1">
    <property type="nucleotide sequence ID" value="NZ_JACBZZ010000001.1"/>
</dbReference>
<organism evidence="4 5">
    <name type="scientific">Arthrobacter psychrochitiniphilus</name>
    <dbReference type="NCBI Taxonomy" id="291045"/>
    <lineage>
        <taxon>Bacteria</taxon>
        <taxon>Bacillati</taxon>
        <taxon>Actinomycetota</taxon>
        <taxon>Actinomycetes</taxon>
        <taxon>Micrococcales</taxon>
        <taxon>Micrococcaceae</taxon>
        <taxon>Arthrobacter</taxon>
    </lineage>
</organism>
<dbReference type="GO" id="GO:0004519">
    <property type="term" value="F:endonuclease activity"/>
    <property type="evidence" value="ECO:0007669"/>
    <property type="project" value="InterPro"/>
</dbReference>
<sequence>MGDSMNIPAGWDASSTTGHVADLIAGLTLPLIEPLDTDISAMSSFPKYPVPHSADPAVPRSGDRIPDNLQSSAENSSHQGPQSQLESARLLMDECTDALVALKKHQNQCAALAAVLIERLQATALLEATVLNADPWRHQQCMNSIRAETASILSIPENMSERLLDHASTLVQQLPTTLATLVDGGLGWEHAVVIAEETDLLRAAGLPPVTIHAFEQALLEKAAASTLPSFREKARRLRERQYPETIPARTRRAYSSRYLRISHGQDGMSWLSLYAPAPTLEGVWNLCTRTAQAAQGPHEDRTLTQLRADVAAALLLNQSMEENSVYSPTPDAEAGTGTAQEFIHSTFTTTSVVKSSKGLESLGNEKEPSGESLTPDLDRGDYHLDDCQVPVYDDPNYGDVAFRAPDIDDWADWIPAWSPPDLIPSPKISAGTTTRDKTDPVWPPMPQVTPVLMVPILSLLGATNEPAWMEGAGPISMEVARHLVAQSSSFYRILVDPISNQTVDSAPEHYRTTKAMRTMLRIRDEYCQFPGCNAKAHTSEIDHIRKYENGGSTTFMNLEVLCRRHHALKHFKDNRTHQGHYRTDQTPERREVKMRGWTPAMTDRGIAWTSPSGRYHPPKDSDSQPPTYPKWLRKIVELKISTQDQHEIDSKGFEDEMGIFLSDQDGYCDQFTTAEPTEELIPSDEDEEILTEMAIKAFLANEPLADTEE</sequence>
<dbReference type="InterPro" id="IPR003615">
    <property type="entry name" value="HNH_nuc"/>
</dbReference>
<comment type="caution">
    <text evidence="4">The sequence shown here is derived from an EMBL/GenBank/DDBJ whole genome shotgun (WGS) entry which is preliminary data.</text>
</comment>
<dbReference type="Proteomes" id="UP000246303">
    <property type="component" value="Unassembled WGS sequence"/>
</dbReference>
<name>A0A2V3DRN2_9MICC</name>
<dbReference type="InterPro" id="IPR002711">
    <property type="entry name" value="HNH"/>
</dbReference>
<keyword evidence="5" id="KW-1185">Reference proteome</keyword>
<feature type="region of interest" description="Disordered" evidence="2">
    <location>
        <begin position="50"/>
        <end position="85"/>
    </location>
</feature>
<dbReference type="SMART" id="SM00507">
    <property type="entry name" value="HNHc"/>
    <property type="match status" value="1"/>
</dbReference>
<feature type="domain" description="HNH nuclease" evidence="3">
    <location>
        <begin position="515"/>
        <end position="567"/>
    </location>
</feature>
<dbReference type="AlphaFoldDB" id="A0A2V3DRN2"/>
<proteinExistence type="inferred from homology"/>
<dbReference type="GO" id="GO:0008270">
    <property type="term" value="F:zinc ion binding"/>
    <property type="evidence" value="ECO:0007669"/>
    <property type="project" value="InterPro"/>
</dbReference>
<dbReference type="OrthoDB" id="5197219at2"/>
<gene>
    <name evidence="4" type="ORF">CVS29_07430</name>
</gene>
<reference evidence="4 5" key="1">
    <citation type="submission" date="2018-05" db="EMBL/GenBank/DDBJ databases">
        <title>Genetic diversity of glacier-inhabiting Cryobacterium bacteria in China and description of Cryobacterium mengkeensis sp. nov. and Arthrobacter glacialis sp. nov.</title>
        <authorList>
            <person name="Liu Q."/>
            <person name="Xin Y.-H."/>
        </authorList>
    </citation>
    <scope>NUCLEOTIDE SEQUENCE [LARGE SCALE GENOMIC DNA]</scope>
    <source>
        <strain evidence="4 5">GP3</strain>
    </source>
</reference>
<dbReference type="Gene3D" id="1.10.30.50">
    <property type="match status" value="1"/>
</dbReference>
<feature type="region of interest" description="Disordered" evidence="2">
    <location>
        <begin position="424"/>
        <end position="443"/>
    </location>
</feature>
<evidence type="ECO:0000256" key="1">
    <source>
        <dbReference type="ARBA" id="ARBA00023450"/>
    </source>
</evidence>
<dbReference type="Pfam" id="PF01844">
    <property type="entry name" value="HNH"/>
    <property type="match status" value="1"/>
</dbReference>
<feature type="compositionally biased region" description="Polar residues" evidence="2">
    <location>
        <begin position="68"/>
        <end position="85"/>
    </location>
</feature>
<comment type="similarity">
    <text evidence="1">Belongs to the Rv1128c/1148c/1588c/1702c/1945/3466 family.</text>
</comment>
<protein>
    <recommendedName>
        <fullName evidence="3">HNH nuclease domain-containing protein</fullName>
    </recommendedName>
</protein>
<feature type="region of interest" description="Disordered" evidence="2">
    <location>
        <begin position="354"/>
        <end position="377"/>
    </location>
</feature>
<evidence type="ECO:0000313" key="5">
    <source>
        <dbReference type="Proteomes" id="UP000246303"/>
    </source>
</evidence>
<dbReference type="InterPro" id="IPR003870">
    <property type="entry name" value="DUF222"/>
</dbReference>
<dbReference type="EMBL" id="QHLZ01000004">
    <property type="protein sequence ID" value="PXA65847.1"/>
    <property type="molecule type" value="Genomic_DNA"/>
</dbReference>
<dbReference type="Pfam" id="PF02720">
    <property type="entry name" value="DUF222"/>
    <property type="match status" value="1"/>
</dbReference>